<dbReference type="GO" id="GO:0006508">
    <property type="term" value="P:proteolysis"/>
    <property type="evidence" value="ECO:0007669"/>
    <property type="project" value="UniProtKB-KW"/>
</dbReference>
<evidence type="ECO:0000256" key="11">
    <source>
        <dbReference type="ARBA" id="ARBA00023157"/>
    </source>
</evidence>
<evidence type="ECO:0000256" key="7">
    <source>
        <dbReference type="ARBA" id="ARBA00022729"/>
    </source>
</evidence>
<dbReference type="InterPro" id="IPR033876">
    <property type="entry name" value="SAP-like"/>
</dbReference>
<dbReference type="Pfam" id="PF00026">
    <property type="entry name" value="Asp"/>
    <property type="match status" value="1"/>
</dbReference>
<evidence type="ECO:0000313" key="15">
    <source>
        <dbReference type="EMBL" id="ODV77341.1"/>
    </source>
</evidence>
<evidence type="ECO:0000256" key="5">
    <source>
        <dbReference type="ARBA" id="ARBA00022525"/>
    </source>
</evidence>
<keyword evidence="11 13" id="KW-1015">Disulfide bond</keyword>
<evidence type="ECO:0000256" key="4">
    <source>
        <dbReference type="ARBA" id="ARBA00013207"/>
    </source>
</evidence>
<dbReference type="OrthoDB" id="771136at2759"/>
<comment type="subcellular location">
    <subcellularLocation>
        <location evidence="2">Secreted</location>
    </subcellularLocation>
</comment>
<dbReference type="EC" id="3.4.23.24" evidence="4"/>
<dbReference type="GeneID" id="30983031"/>
<keyword evidence="10" id="KW-0865">Zymogen</keyword>
<dbReference type="PANTHER" id="PTHR47966:SF65">
    <property type="entry name" value="ASPARTIC-TYPE ENDOPEPTIDASE"/>
    <property type="match status" value="1"/>
</dbReference>
<dbReference type="InterPro" id="IPR033121">
    <property type="entry name" value="PEPTIDASE_A1"/>
</dbReference>
<evidence type="ECO:0000256" key="12">
    <source>
        <dbReference type="PIRSR" id="PIRSR601461-1"/>
    </source>
</evidence>
<evidence type="ECO:0000256" key="13">
    <source>
        <dbReference type="PIRSR" id="PIRSR601461-2"/>
    </source>
</evidence>
<feature type="active site" evidence="12">
    <location>
        <position position="34"/>
    </location>
</feature>
<keyword evidence="5" id="KW-0964">Secreted</keyword>
<comment type="catalytic activity">
    <reaction evidence="1">
        <text>Preferential cleavage at the carboxyl of hydrophobic amino acids, but fails to cleave 15-Leu-|-Tyr-16, 16-Tyr-|-Leu-17 and 24-Phe-|-Phe-25 of insulin B chain. Activates trypsinogen, and degrades keratin.</text>
        <dbReference type="EC" id="3.4.23.24"/>
    </reaction>
</comment>
<evidence type="ECO:0000256" key="10">
    <source>
        <dbReference type="ARBA" id="ARBA00023145"/>
    </source>
</evidence>
<evidence type="ECO:0000256" key="1">
    <source>
        <dbReference type="ARBA" id="ARBA00001675"/>
    </source>
</evidence>
<dbReference type="Proteomes" id="UP000094285">
    <property type="component" value="Unassembled WGS sequence"/>
</dbReference>
<dbReference type="STRING" id="984487.A0A1E4SCU7"/>
<feature type="non-terminal residue" evidence="15">
    <location>
        <position position="331"/>
    </location>
</feature>
<keyword evidence="9" id="KW-0378">Hydrolase</keyword>
<keyword evidence="6 15" id="KW-0645">Protease</keyword>
<feature type="domain" description="Peptidase A1" evidence="14">
    <location>
        <begin position="16"/>
        <end position="321"/>
    </location>
</feature>
<dbReference type="CDD" id="cd05474">
    <property type="entry name" value="SAP_like"/>
    <property type="match status" value="1"/>
</dbReference>
<dbReference type="PANTHER" id="PTHR47966">
    <property type="entry name" value="BETA-SITE APP-CLEAVING ENZYME, ISOFORM A-RELATED"/>
    <property type="match status" value="1"/>
</dbReference>
<dbReference type="RefSeq" id="XP_020062463.1">
    <property type="nucleotide sequence ID" value="XM_020208895.1"/>
</dbReference>
<evidence type="ECO:0000256" key="9">
    <source>
        <dbReference type="ARBA" id="ARBA00022801"/>
    </source>
</evidence>
<evidence type="ECO:0000313" key="16">
    <source>
        <dbReference type="Proteomes" id="UP000094285"/>
    </source>
</evidence>
<comment type="similarity">
    <text evidence="3">Belongs to the peptidase A1 family.</text>
</comment>
<dbReference type="EMBL" id="KV453915">
    <property type="protein sequence ID" value="ODV77341.1"/>
    <property type="molecule type" value="Genomic_DNA"/>
</dbReference>
<keyword evidence="16" id="KW-1185">Reference proteome</keyword>
<dbReference type="GO" id="GO:0005576">
    <property type="term" value="C:extracellular region"/>
    <property type="evidence" value="ECO:0007669"/>
    <property type="project" value="UniProtKB-SubCell"/>
</dbReference>
<dbReference type="GO" id="GO:0004190">
    <property type="term" value="F:aspartic-type endopeptidase activity"/>
    <property type="evidence" value="ECO:0007669"/>
    <property type="project" value="UniProtKB-KW"/>
</dbReference>
<dbReference type="InterPro" id="IPR021109">
    <property type="entry name" value="Peptidase_aspartic_dom_sf"/>
</dbReference>
<organism evidence="15 16">
    <name type="scientific">Suhomyces tanzawaensis NRRL Y-17324</name>
    <dbReference type="NCBI Taxonomy" id="984487"/>
    <lineage>
        <taxon>Eukaryota</taxon>
        <taxon>Fungi</taxon>
        <taxon>Dikarya</taxon>
        <taxon>Ascomycota</taxon>
        <taxon>Saccharomycotina</taxon>
        <taxon>Pichiomycetes</taxon>
        <taxon>Debaryomycetaceae</taxon>
        <taxon>Suhomyces</taxon>
    </lineage>
</organism>
<dbReference type="PROSITE" id="PS51767">
    <property type="entry name" value="PEPTIDASE_A1"/>
    <property type="match status" value="1"/>
</dbReference>
<feature type="active site" evidence="12">
    <location>
        <position position="221"/>
    </location>
</feature>
<evidence type="ECO:0000256" key="3">
    <source>
        <dbReference type="ARBA" id="ARBA00007447"/>
    </source>
</evidence>
<dbReference type="SUPFAM" id="SSF50630">
    <property type="entry name" value="Acid proteases"/>
    <property type="match status" value="1"/>
</dbReference>
<dbReference type="Gene3D" id="2.40.70.10">
    <property type="entry name" value="Acid Proteases"/>
    <property type="match status" value="2"/>
</dbReference>
<keyword evidence="7" id="KW-0732">Signal</keyword>
<evidence type="ECO:0000256" key="8">
    <source>
        <dbReference type="ARBA" id="ARBA00022750"/>
    </source>
</evidence>
<evidence type="ECO:0000256" key="2">
    <source>
        <dbReference type="ARBA" id="ARBA00004613"/>
    </source>
</evidence>
<protein>
    <recommendedName>
        <fullName evidence="4">candidapepsin</fullName>
        <ecNumber evidence="4">3.4.23.24</ecNumber>
    </recommendedName>
</protein>
<gene>
    <name evidence="15" type="ORF">CANTADRAFT_42088</name>
</gene>
<dbReference type="InterPro" id="IPR001461">
    <property type="entry name" value="Aspartic_peptidase_A1"/>
</dbReference>
<evidence type="ECO:0000259" key="14">
    <source>
        <dbReference type="PROSITE" id="PS51767"/>
    </source>
</evidence>
<accession>A0A1E4SCU7</accession>
<dbReference type="PRINTS" id="PR00792">
    <property type="entry name" value="PEPSIN"/>
</dbReference>
<feature type="non-terminal residue" evidence="15">
    <location>
        <position position="1"/>
    </location>
</feature>
<feature type="disulfide bond" evidence="13">
    <location>
        <begin position="250"/>
        <end position="282"/>
    </location>
</feature>
<proteinExistence type="inferred from homology"/>
<keyword evidence="8" id="KW-0064">Aspartyl protease</keyword>
<evidence type="ECO:0000256" key="6">
    <source>
        <dbReference type="ARBA" id="ARBA00022670"/>
    </source>
</evidence>
<dbReference type="AlphaFoldDB" id="A0A1E4SCU7"/>
<reference evidence="16" key="1">
    <citation type="submission" date="2016-05" db="EMBL/GenBank/DDBJ databases">
        <title>Comparative genomics of biotechnologically important yeasts.</title>
        <authorList>
            <consortium name="DOE Joint Genome Institute"/>
            <person name="Riley R."/>
            <person name="Haridas S."/>
            <person name="Wolfe K.H."/>
            <person name="Lopes M.R."/>
            <person name="Hittinger C.T."/>
            <person name="Goker M."/>
            <person name="Salamov A."/>
            <person name="Wisecaver J."/>
            <person name="Long T.M."/>
            <person name="Aerts A.L."/>
            <person name="Barry K."/>
            <person name="Choi C."/>
            <person name="Clum A."/>
            <person name="Coughlan A.Y."/>
            <person name="Deshpande S."/>
            <person name="Douglass A.P."/>
            <person name="Hanson S.J."/>
            <person name="Klenk H.-P."/>
            <person name="Labutti K."/>
            <person name="Lapidus A."/>
            <person name="Lindquist E."/>
            <person name="Lipzen A."/>
            <person name="Meier-Kolthoff J.P."/>
            <person name="Ohm R.A."/>
            <person name="Otillar R.P."/>
            <person name="Pangilinan J."/>
            <person name="Peng Y."/>
            <person name="Rokas A."/>
            <person name="Rosa C.A."/>
            <person name="Scheuner C."/>
            <person name="Sibirny A.A."/>
            <person name="Slot J.C."/>
            <person name="Stielow J.B."/>
            <person name="Sun H."/>
            <person name="Kurtzman C.P."/>
            <person name="Blackwell M."/>
            <person name="Grigoriev I.V."/>
            <person name="Jeffries T.W."/>
        </authorList>
    </citation>
    <scope>NUCLEOTIDE SEQUENCE [LARGE SCALE GENOMIC DNA]</scope>
    <source>
        <strain evidence="16">NRRL Y-17324</strain>
    </source>
</reference>
<name>A0A1E4SCU7_9ASCO</name>
<sequence length="331" mass="36016">KRDNFTTPITNRFYLYTIDLGVGSDKQPITVHVDTGSSDFWVVSIDTQCASSSCFFLGAFDNSTSTTFKNLNLPFDLGYLDQQGVAGVYVTDDVTLPGDVTVKNLQFAVARQTTRNFGVLGLGLITEEAMYYKNLPGVEPYPNLPFQLKNQGFIGKAAYSLYLNGPQTDLGLILFGGIDQAKYEGPLTTRKGYSTLRLGITADTISVNGLDINFDTVVVFDSGYSFSTLPQGVHDAIQKQVQNPDGSINCNQPDDSYFSVHFGDTNIKVPYSSVVFNQNGQCTFTIGVSTGGLNSMATLGDDILRHAYVVYDLEANTIGVAQAKYTDDSDI</sequence>